<dbReference type="Pfam" id="PF02902">
    <property type="entry name" value="Peptidase_C48"/>
    <property type="match status" value="1"/>
</dbReference>
<feature type="transmembrane region" description="Helical" evidence="4">
    <location>
        <begin position="49"/>
        <end position="68"/>
    </location>
</feature>
<evidence type="ECO:0000256" key="3">
    <source>
        <dbReference type="ARBA" id="ARBA00022801"/>
    </source>
</evidence>
<keyword evidence="4" id="KW-0472">Membrane</keyword>
<sequence length="227" mass="26370">MRRMKTMIRIEKSSILKMTAIVVDGQCENDLFGYDNYKYLNQDDFEALITLNKLISAFICLYVNMILFNKIKYGQPKRDHVICSVSLDVISLSNRKGKSKNIDDASGSVTYRRHWVLVVLDMKLATCYYLDSMSSSNVNLHLKQIIDSQVNGFVRYIKWIQQEVQPGGTECGYYMLKFIKEIVQERIEVLVNDNVGGGKVQYTDDDIDEIHKEWLSFLYLFTVKLEI</sequence>
<evidence type="ECO:0000313" key="7">
    <source>
        <dbReference type="Proteomes" id="UP000235145"/>
    </source>
</evidence>
<dbReference type="SUPFAM" id="SSF54001">
    <property type="entry name" value="Cysteine proteinases"/>
    <property type="match status" value="1"/>
</dbReference>
<proteinExistence type="inferred from homology"/>
<keyword evidence="3" id="KW-0378">Hydrolase</keyword>
<evidence type="ECO:0000259" key="5">
    <source>
        <dbReference type="Pfam" id="PF02902"/>
    </source>
</evidence>
<feature type="domain" description="Ubiquitin-like protease family profile" evidence="5">
    <location>
        <begin position="113"/>
        <end position="203"/>
    </location>
</feature>
<comment type="caution">
    <text evidence="6">The sequence shown here is derived from an EMBL/GenBank/DDBJ whole genome shotgun (WGS) entry which is preliminary data.</text>
</comment>
<comment type="similarity">
    <text evidence="1">Belongs to the peptidase C48 family.</text>
</comment>
<keyword evidence="4" id="KW-0812">Transmembrane</keyword>
<dbReference type="GO" id="GO:0008234">
    <property type="term" value="F:cysteine-type peptidase activity"/>
    <property type="evidence" value="ECO:0007669"/>
    <property type="project" value="InterPro"/>
</dbReference>
<dbReference type="Gene3D" id="3.40.395.10">
    <property type="entry name" value="Adenoviral Proteinase, Chain A"/>
    <property type="match status" value="1"/>
</dbReference>
<reference evidence="6 7" key="1">
    <citation type="journal article" date="2017" name="Nat. Commun.">
        <title>Genome assembly with in vitro proximity ligation data and whole-genome triplication in lettuce.</title>
        <authorList>
            <person name="Reyes-Chin-Wo S."/>
            <person name="Wang Z."/>
            <person name="Yang X."/>
            <person name="Kozik A."/>
            <person name="Arikit S."/>
            <person name="Song C."/>
            <person name="Xia L."/>
            <person name="Froenicke L."/>
            <person name="Lavelle D.O."/>
            <person name="Truco M.J."/>
            <person name="Xia R."/>
            <person name="Zhu S."/>
            <person name="Xu C."/>
            <person name="Xu H."/>
            <person name="Xu X."/>
            <person name="Cox K."/>
            <person name="Korf I."/>
            <person name="Meyers B.C."/>
            <person name="Michelmore R.W."/>
        </authorList>
    </citation>
    <scope>NUCLEOTIDE SEQUENCE [LARGE SCALE GENOMIC DNA]</scope>
    <source>
        <strain evidence="7">cv. Salinas</strain>
        <tissue evidence="6">Seedlings</tissue>
    </source>
</reference>
<dbReference type="EMBL" id="NBSK02000009">
    <property type="protein sequence ID" value="KAJ0184731.1"/>
    <property type="molecule type" value="Genomic_DNA"/>
</dbReference>
<evidence type="ECO:0000256" key="1">
    <source>
        <dbReference type="ARBA" id="ARBA00005234"/>
    </source>
</evidence>
<protein>
    <recommendedName>
        <fullName evidence="5">Ubiquitin-like protease family profile domain-containing protein</fullName>
    </recommendedName>
</protein>
<accession>A0A9R1WP27</accession>
<name>A0A9R1WP27_LACSA</name>
<evidence type="ECO:0000256" key="4">
    <source>
        <dbReference type="SAM" id="Phobius"/>
    </source>
</evidence>
<dbReference type="InterPro" id="IPR038765">
    <property type="entry name" value="Papain-like_cys_pep_sf"/>
</dbReference>
<keyword evidence="7" id="KW-1185">Reference proteome</keyword>
<gene>
    <name evidence="6" type="ORF">LSAT_V11C900459010</name>
</gene>
<evidence type="ECO:0000256" key="2">
    <source>
        <dbReference type="ARBA" id="ARBA00022670"/>
    </source>
</evidence>
<evidence type="ECO:0000313" key="6">
    <source>
        <dbReference type="EMBL" id="KAJ0184731.1"/>
    </source>
</evidence>
<dbReference type="InterPro" id="IPR003653">
    <property type="entry name" value="Peptidase_C48_C"/>
</dbReference>
<dbReference type="AlphaFoldDB" id="A0A9R1WP27"/>
<keyword evidence="4" id="KW-1133">Transmembrane helix</keyword>
<organism evidence="6 7">
    <name type="scientific">Lactuca sativa</name>
    <name type="common">Garden lettuce</name>
    <dbReference type="NCBI Taxonomy" id="4236"/>
    <lineage>
        <taxon>Eukaryota</taxon>
        <taxon>Viridiplantae</taxon>
        <taxon>Streptophyta</taxon>
        <taxon>Embryophyta</taxon>
        <taxon>Tracheophyta</taxon>
        <taxon>Spermatophyta</taxon>
        <taxon>Magnoliopsida</taxon>
        <taxon>eudicotyledons</taxon>
        <taxon>Gunneridae</taxon>
        <taxon>Pentapetalae</taxon>
        <taxon>asterids</taxon>
        <taxon>campanulids</taxon>
        <taxon>Asterales</taxon>
        <taxon>Asteraceae</taxon>
        <taxon>Cichorioideae</taxon>
        <taxon>Cichorieae</taxon>
        <taxon>Lactucinae</taxon>
        <taxon>Lactuca</taxon>
    </lineage>
</organism>
<dbReference type="Proteomes" id="UP000235145">
    <property type="component" value="Unassembled WGS sequence"/>
</dbReference>
<dbReference type="GO" id="GO:0006508">
    <property type="term" value="P:proteolysis"/>
    <property type="evidence" value="ECO:0007669"/>
    <property type="project" value="UniProtKB-KW"/>
</dbReference>
<keyword evidence="2" id="KW-0645">Protease</keyword>